<keyword evidence="2" id="KW-0256">Endoplasmic reticulum</keyword>
<evidence type="ECO:0000313" key="7">
    <source>
        <dbReference type="EMBL" id="KAG8072602.1"/>
    </source>
</evidence>
<protein>
    <recommendedName>
        <fullName evidence="9">Heat shock 70 kDa protein, mitochondrial</fullName>
    </recommendedName>
</protein>
<evidence type="ECO:0000256" key="6">
    <source>
        <dbReference type="SAM" id="MobiDB-lite"/>
    </source>
</evidence>
<dbReference type="InterPro" id="IPR012725">
    <property type="entry name" value="Chaperone_DnaK"/>
</dbReference>
<dbReference type="GO" id="GO:0005737">
    <property type="term" value="C:cytoplasm"/>
    <property type="evidence" value="ECO:0007669"/>
    <property type="project" value="UniProtKB-ARBA"/>
</dbReference>
<dbReference type="NCBIfam" id="NF001413">
    <property type="entry name" value="PRK00290.1"/>
    <property type="match status" value="1"/>
</dbReference>
<reference evidence="7" key="1">
    <citation type="journal article" date="2021" name="bioRxiv">
        <title>Whole Genome Assembly and Annotation of Northern Wild Rice, Zizania palustris L., Supports a Whole Genome Duplication in the Zizania Genus.</title>
        <authorList>
            <person name="Haas M."/>
            <person name="Kono T."/>
            <person name="Macchietto M."/>
            <person name="Millas R."/>
            <person name="McGilp L."/>
            <person name="Shao M."/>
            <person name="Duquette J."/>
            <person name="Hirsch C.N."/>
            <person name="Kimball J."/>
        </authorList>
    </citation>
    <scope>NUCLEOTIDE SEQUENCE</scope>
    <source>
        <tissue evidence="7">Fresh leaf tissue</tissue>
    </source>
</reference>
<dbReference type="FunFam" id="1.20.1270.10:FF:000001">
    <property type="entry name" value="Molecular chaperone DnaK"/>
    <property type="match status" value="1"/>
</dbReference>
<organism evidence="7 8">
    <name type="scientific">Zizania palustris</name>
    <name type="common">Northern wild rice</name>
    <dbReference type="NCBI Taxonomy" id="103762"/>
    <lineage>
        <taxon>Eukaryota</taxon>
        <taxon>Viridiplantae</taxon>
        <taxon>Streptophyta</taxon>
        <taxon>Embryophyta</taxon>
        <taxon>Tracheophyta</taxon>
        <taxon>Spermatophyta</taxon>
        <taxon>Magnoliopsida</taxon>
        <taxon>Liliopsida</taxon>
        <taxon>Poales</taxon>
        <taxon>Poaceae</taxon>
        <taxon>BOP clade</taxon>
        <taxon>Oryzoideae</taxon>
        <taxon>Oryzeae</taxon>
        <taxon>Zizaniinae</taxon>
        <taxon>Zizania</taxon>
    </lineage>
</organism>
<dbReference type="GO" id="GO:0009408">
    <property type="term" value="P:response to heat"/>
    <property type="evidence" value="ECO:0007669"/>
    <property type="project" value="UniProtKB-ARBA"/>
</dbReference>
<dbReference type="PROSITE" id="PS01036">
    <property type="entry name" value="HSP70_3"/>
    <property type="match status" value="1"/>
</dbReference>
<keyword evidence="5" id="KW-0175">Coiled coil</keyword>
<keyword evidence="1 4" id="KW-0547">Nucleotide-binding</keyword>
<evidence type="ECO:0000256" key="2">
    <source>
        <dbReference type="ARBA" id="ARBA00022824"/>
    </source>
</evidence>
<name>A0A8J5VIR3_ZIZPA</name>
<dbReference type="GO" id="GO:0140662">
    <property type="term" value="F:ATP-dependent protein folding chaperone"/>
    <property type="evidence" value="ECO:0007669"/>
    <property type="project" value="InterPro"/>
</dbReference>
<dbReference type="Proteomes" id="UP000729402">
    <property type="component" value="Unassembled WGS sequence"/>
</dbReference>
<dbReference type="PANTHER" id="PTHR19375">
    <property type="entry name" value="HEAT SHOCK PROTEIN 70KDA"/>
    <property type="match status" value="1"/>
</dbReference>
<evidence type="ECO:0000256" key="1">
    <source>
        <dbReference type="ARBA" id="ARBA00022741"/>
    </source>
</evidence>
<proteinExistence type="inferred from homology"/>
<dbReference type="GO" id="GO:0005524">
    <property type="term" value="F:ATP binding"/>
    <property type="evidence" value="ECO:0007669"/>
    <property type="project" value="UniProtKB-KW"/>
</dbReference>
<comment type="caution">
    <text evidence="7">The sequence shown here is derived from an EMBL/GenBank/DDBJ whole genome shotgun (WGS) entry which is preliminary data.</text>
</comment>
<dbReference type="InterPro" id="IPR013126">
    <property type="entry name" value="Hsp_70_fam"/>
</dbReference>
<dbReference type="FunFam" id="3.30.420.40:FF:000020">
    <property type="entry name" value="Chaperone protein HscA homolog"/>
    <property type="match status" value="1"/>
</dbReference>
<dbReference type="GO" id="GO:0051082">
    <property type="term" value="F:unfolded protein binding"/>
    <property type="evidence" value="ECO:0007669"/>
    <property type="project" value="InterPro"/>
</dbReference>
<dbReference type="InterPro" id="IPR018181">
    <property type="entry name" value="Heat_shock_70_CS"/>
</dbReference>
<dbReference type="AlphaFoldDB" id="A0A8J5VIR3"/>
<accession>A0A8J5VIR3</accession>
<dbReference type="FunFam" id="3.30.420.40:FF:000004">
    <property type="entry name" value="Molecular chaperone DnaK"/>
    <property type="match status" value="1"/>
</dbReference>
<keyword evidence="3 4" id="KW-0067">ATP-binding</keyword>
<dbReference type="HAMAP" id="MF_00332">
    <property type="entry name" value="DnaK"/>
    <property type="match status" value="1"/>
</dbReference>
<dbReference type="PROSITE" id="PS00297">
    <property type="entry name" value="HSP70_1"/>
    <property type="match status" value="1"/>
</dbReference>
<keyword evidence="8" id="KW-1185">Reference proteome</keyword>
<dbReference type="Pfam" id="PF00012">
    <property type="entry name" value="HSP70"/>
    <property type="match status" value="1"/>
</dbReference>
<evidence type="ECO:0000256" key="3">
    <source>
        <dbReference type="ARBA" id="ARBA00022840"/>
    </source>
</evidence>
<feature type="region of interest" description="Disordered" evidence="6">
    <location>
        <begin position="655"/>
        <end position="693"/>
    </location>
</feature>
<sequence length="693" mass="75018">MKLNVSFSCLPMFNLRALQIFVQDGVVLQELSGNDVILVYAQFSRNVCSMCLLFYVFLFPSVKPTGNEVIGIDLGTTNSCVSVMEGKNPKVIENSEGTRTTPSVVAFNQKGERLVGTPAKRQAVTNPQNTFFGTKRMIGRRFDDPQTQKEMKMVPYKIVKAPNGDAWVETTDGKQYSPSQIGAFVLTKMKETAESYLGKSVSKAVITVPAYFNDAQRQATKDAGRISGLDVQRIINEPTAAALSYGTNNKEGLIAVFDLGGGTFDVSILEISNGVFEVKATNGDTFLGGEDFDNTLLEFLVSEFKRTEAIDLSKDRLALQRLREAAEKAKIELSSTAQTEINLPFITADASGAKHLNITLTRSKFESLVNSLIERTREPCKNCLKDAGITTKEVDEVLLVGGMTRVPKVQEVVSEIFGKSPSKGVNPDEAVAMGAALQGGILRGDVKELLLLDVTPLSLGIETLGGIFTRLINRNTTIPTKKSQVFSTAADNQTQVGIRVLQGEREMATDNKLLGEFDLVGIPPAPRGMPQVEVTFDIDANGIVTVSAKDKSTGKEQQITIRSSGGLSEAEIQKMVQEAELHSQKDQERKALIDIRNTADTSIYSIEKSLGEYRDKIPAEVASEIETAITDLRTEMASDDIEKIKSKIEAANKAVSKIGEHMSGGGGAGGSQTGSQGGGDQAPPEAEYEEVKK</sequence>
<feature type="coiled-coil region" evidence="5">
    <location>
        <begin position="312"/>
        <end position="339"/>
    </location>
</feature>
<dbReference type="CDD" id="cd11733">
    <property type="entry name" value="ASKHA_NBD_HSP70_HSPA9"/>
    <property type="match status" value="1"/>
</dbReference>
<dbReference type="FunFam" id="3.90.640.10:FF:000003">
    <property type="entry name" value="Molecular chaperone DnaK"/>
    <property type="match status" value="1"/>
</dbReference>
<dbReference type="EMBL" id="JAAALK010000283">
    <property type="protein sequence ID" value="KAG8072602.1"/>
    <property type="molecule type" value="Genomic_DNA"/>
</dbReference>
<evidence type="ECO:0000256" key="4">
    <source>
        <dbReference type="RuleBase" id="RU003322"/>
    </source>
</evidence>
<feature type="compositionally biased region" description="Gly residues" evidence="6">
    <location>
        <begin position="662"/>
        <end position="680"/>
    </location>
</feature>
<dbReference type="FunFam" id="2.60.34.10:FF:000014">
    <property type="entry name" value="Chaperone protein DnaK HSP70"/>
    <property type="match status" value="1"/>
</dbReference>
<dbReference type="PROSITE" id="PS00329">
    <property type="entry name" value="HSP70_2"/>
    <property type="match status" value="1"/>
</dbReference>
<evidence type="ECO:0008006" key="9">
    <source>
        <dbReference type="Google" id="ProtNLM"/>
    </source>
</evidence>
<gene>
    <name evidence="7" type="ORF">GUJ93_ZPchr0006g45083</name>
</gene>
<dbReference type="OrthoDB" id="2401965at2759"/>
<evidence type="ECO:0000313" key="8">
    <source>
        <dbReference type="Proteomes" id="UP000729402"/>
    </source>
</evidence>
<evidence type="ECO:0000256" key="5">
    <source>
        <dbReference type="SAM" id="Coils"/>
    </source>
</evidence>
<comment type="similarity">
    <text evidence="4">Belongs to the heat shock protein 70 family.</text>
</comment>
<dbReference type="NCBIfam" id="TIGR02350">
    <property type="entry name" value="prok_dnaK"/>
    <property type="match status" value="1"/>
</dbReference>
<reference evidence="7" key="2">
    <citation type="submission" date="2021-02" db="EMBL/GenBank/DDBJ databases">
        <authorList>
            <person name="Kimball J.A."/>
            <person name="Haas M.W."/>
            <person name="Macchietto M."/>
            <person name="Kono T."/>
            <person name="Duquette J."/>
            <person name="Shao M."/>
        </authorList>
    </citation>
    <scope>NUCLEOTIDE SEQUENCE</scope>
    <source>
        <tissue evidence="7">Fresh leaf tissue</tissue>
    </source>
</reference>